<dbReference type="PRINTS" id="PR01755">
    <property type="entry name" value="SECFTRNLCASE"/>
</dbReference>
<dbReference type="SUPFAM" id="SSF82866">
    <property type="entry name" value="Multidrug efflux transporter AcrB transmembrane domain"/>
    <property type="match status" value="2"/>
</dbReference>
<keyword evidence="4 9" id="KW-0812">Transmembrane</keyword>
<evidence type="ECO:0000259" key="13">
    <source>
        <dbReference type="Pfam" id="PF21760"/>
    </source>
</evidence>
<dbReference type="InterPro" id="IPR048631">
    <property type="entry name" value="SecD_1st"/>
</dbReference>
<reference evidence="15 16" key="1">
    <citation type="submission" date="2023-05" db="EMBL/GenBank/DDBJ databases">
        <title>Streptomyces fuscus sp. nov., a brown-black pigment producing actinomyces isolated from dry sand of Sea duck farm.</title>
        <authorList>
            <person name="Xie J."/>
            <person name="Shen N."/>
        </authorList>
    </citation>
    <scope>NUCLEOTIDE SEQUENCE [LARGE SCALE GENOMIC DNA]</scope>
    <source>
        <strain evidence="15 16">GXMU-J15</strain>
    </source>
</reference>
<gene>
    <name evidence="9 15" type="primary">secD</name>
    <name evidence="10" type="synonym">secF</name>
    <name evidence="15" type="ORF">QNN03_03820</name>
</gene>
<evidence type="ECO:0000256" key="2">
    <source>
        <dbReference type="ARBA" id="ARBA00022448"/>
    </source>
</evidence>
<evidence type="ECO:0000256" key="10">
    <source>
        <dbReference type="HAMAP-Rule" id="MF_01464"/>
    </source>
</evidence>
<keyword evidence="6 9" id="KW-1133">Transmembrane helix</keyword>
<comment type="caution">
    <text evidence="9">Lacks conserved residue(s) required for the propagation of feature annotation.</text>
</comment>
<dbReference type="Pfam" id="PF21760">
    <property type="entry name" value="SecD_1st"/>
    <property type="match status" value="1"/>
</dbReference>
<feature type="transmembrane region" description="Helical" evidence="9">
    <location>
        <begin position="309"/>
        <end position="327"/>
    </location>
</feature>
<feature type="domain" description="SecDF P1 head subdomain" evidence="14">
    <location>
        <begin position="133"/>
        <end position="258"/>
    </location>
</feature>
<evidence type="ECO:0000256" key="3">
    <source>
        <dbReference type="ARBA" id="ARBA00022475"/>
    </source>
</evidence>
<dbReference type="NCBIfam" id="TIGR00916">
    <property type="entry name" value="2A0604s01"/>
    <property type="match status" value="2"/>
</dbReference>
<dbReference type="Gene3D" id="3.30.1360.200">
    <property type="match status" value="1"/>
</dbReference>
<comment type="function">
    <text evidence="9">Part of the Sec protein translocase complex. Interacts with the SecYEG preprotein conducting channel. SecDF uses the proton motive force (PMF) to complete protein translocation after the ATP-dependent function of SecA.</text>
</comment>
<comment type="caution">
    <text evidence="15">The sequence shown here is derived from an EMBL/GenBank/DDBJ whole genome shotgun (WGS) entry which is preliminary data.</text>
</comment>
<feature type="transmembrane region" description="Helical" evidence="9">
    <location>
        <begin position="283"/>
        <end position="302"/>
    </location>
</feature>
<evidence type="ECO:0000256" key="1">
    <source>
        <dbReference type="ARBA" id="ARBA00004651"/>
    </source>
</evidence>
<comment type="similarity">
    <text evidence="9">Belongs to the SecD/SecF family. SecD subfamily.</text>
</comment>
<name>A0ABT7ISJ9_9ACTN</name>
<evidence type="ECO:0000259" key="14">
    <source>
        <dbReference type="Pfam" id="PF22599"/>
    </source>
</evidence>
<feature type="domain" description="Protein export membrane protein SecD/SecF C-terminal" evidence="12">
    <location>
        <begin position="559"/>
        <end position="743"/>
    </location>
</feature>
<accession>A0ABT7ISJ9</accession>
<organism evidence="15 16">
    <name type="scientific">Streptomyces fuscus</name>
    <dbReference type="NCBI Taxonomy" id="3048495"/>
    <lineage>
        <taxon>Bacteria</taxon>
        <taxon>Bacillati</taxon>
        <taxon>Actinomycetota</taxon>
        <taxon>Actinomycetes</taxon>
        <taxon>Kitasatosporales</taxon>
        <taxon>Streptomycetaceae</taxon>
        <taxon>Streptomyces</taxon>
    </lineage>
</organism>
<feature type="domain" description="Protein translocase subunit SecDF P1" evidence="13">
    <location>
        <begin position="58"/>
        <end position="115"/>
    </location>
</feature>
<comment type="subunit">
    <text evidence="10">Forms a complex with SecD. Part of the essential Sec protein translocation apparatus which comprises SecA, SecYEG and auxiliary proteins SecDF. Other proteins may also be involved.</text>
</comment>
<dbReference type="Pfam" id="PF07549">
    <property type="entry name" value="Sec_GG"/>
    <property type="match status" value="2"/>
</dbReference>
<feature type="transmembrane region" description="Helical" evidence="9">
    <location>
        <begin position="383"/>
        <end position="404"/>
    </location>
</feature>
<dbReference type="NCBIfam" id="NF009583">
    <property type="entry name" value="PRK13024.1-3"/>
    <property type="match status" value="1"/>
</dbReference>
<feature type="transmembrane region" description="Helical" evidence="9">
    <location>
        <begin position="410"/>
        <end position="434"/>
    </location>
</feature>
<keyword evidence="3 9" id="KW-1003">Cell membrane</keyword>
<dbReference type="InterPro" id="IPR022645">
    <property type="entry name" value="SecD/SecF_bac"/>
</dbReference>
<feature type="transmembrane region" description="Helical" evidence="9">
    <location>
        <begin position="716"/>
        <end position="740"/>
    </location>
</feature>
<keyword evidence="7 9" id="KW-0811">Translocation</keyword>
<comment type="subunit">
    <text evidence="9">Forms a complex with SecF. Part of the essential Sec protein translocation apparatus which comprises SecA, SecYEG and auxiliary proteins SecDF. Other proteins may also be involved.</text>
</comment>
<comment type="similarity">
    <text evidence="10">Belongs to the SecD/SecF family. SecF subfamily.</text>
</comment>
<feature type="region of interest" description="Disordered" evidence="11">
    <location>
        <begin position="118"/>
        <end position="140"/>
    </location>
</feature>
<dbReference type="Pfam" id="PF22599">
    <property type="entry name" value="SecDF_P1_head"/>
    <property type="match status" value="1"/>
</dbReference>
<feature type="region of interest" description="Disordered" evidence="11">
    <location>
        <begin position="747"/>
        <end position="768"/>
    </location>
</feature>
<dbReference type="HAMAP" id="MF_01463_B">
    <property type="entry name" value="SecD_B"/>
    <property type="match status" value="1"/>
</dbReference>
<feature type="domain" description="Protein export membrane protein SecD/SecF C-terminal" evidence="12">
    <location>
        <begin position="262"/>
        <end position="433"/>
    </location>
</feature>
<keyword evidence="16" id="KW-1185">Reference proteome</keyword>
<dbReference type="InterPro" id="IPR022813">
    <property type="entry name" value="SecD/SecF_arch_bac"/>
</dbReference>
<dbReference type="PANTHER" id="PTHR30081">
    <property type="entry name" value="PROTEIN-EXPORT MEMBRANE PROTEIN SEC"/>
    <property type="match status" value="1"/>
</dbReference>
<dbReference type="EMBL" id="JASJUS010000002">
    <property type="protein sequence ID" value="MDL2075560.1"/>
    <property type="molecule type" value="Genomic_DNA"/>
</dbReference>
<evidence type="ECO:0000256" key="5">
    <source>
        <dbReference type="ARBA" id="ARBA00022927"/>
    </source>
</evidence>
<dbReference type="HAMAP" id="MF_01464_B">
    <property type="entry name" value="SecF_B"/>
    <property type="match status" value="1"/>
</dbReference>
<dbReference type="NCBIfam" id="TIGR01129">
    <property type="entry name" value="secD"/>
    <property type="match status" value="1"/>
</dbReference>
<keyword evidence="2 9" id="KW-0813">Transport</keyword>
<protein>
    <recommendedName>
        <fullName evidence="9 10">Multifunctional fusion protein</fullName>
    </recommendedName>
    <domain>
        <recommendedName>
            <fullName evidence="9">Protein translocase subunit SecD</fullName>
        </recommendedName>
    </domain>
    <domain>
        <recommendedName>
            <fullName evidence="10">Protein-export membrane protein SecF</fullName>
        </recommendedName>
    </domain>
</protein>
<evidence type="ECO:0000313" key="15">
    <source>
        <dbReference type="EMBL" id="MDL2075560.1"/>
    </source>
</evidence>
<feature type="compositionally biased region" description="Basic and acidic residues" evidence="11">
    <location>
        <begin position="118"/>
        <end position="139"/>
    </location>
</feature>
<evidence type="ECO:0000256" key="8">
    <source>
        <dbReference type="ARBA" id="ARBA00023136"/>
    </source>
</evidence>
<dbReference type="Proteomes" id="UP001241926">
    <property type="component" value="Unassembled WGS sequence"/>
</dbReference>
<proteinExistence type="inferred from homology"/>
<evidence type="ECO:0000313" key="16">
    <source>
        <dbReference type="Proteomes" id="UP001241926"/>
    </source>
</evidence>
<dbReference type="PANTHER" id="PTHR30081:SF1">
    <property type="entry name" value="PROTEIN TRANSLOCASE SUBUNIT SECD"/>
    <property type="match status" value="1"/>
</dbReference>
<dbReference type="Gene3D" id="1.20.1640.10">
    <property type="entry name" value="Multidrug efflux transporter AcrB transmembrane domain"/>
    <property type="match status" value="2"/>
</dbReference>
<feature type="compositionally biased region" description="Basic and acidic residues" evidence="11">
    <location>
        <begin position="756"/>
        <end position="768"/>
    </location>
</feature>
<keyword evidence="5 9" id="KW-0653">Protein transport</keyword>
<dbReference type="InterPro" id="IPR054384">
    <property type="entry name" value="SecDF_P1_head"/>
</dbReference>
<feature type="transmembrane region" description="Helical" evidence="9">
    <location>
        <begin position="476"/>
        <end position="496"/>
    </location>
</feature>
<dbReference type="InterPro" id="IPR022646">
    <property type="entry name" value="SecD/SecF_CS"/>
</dbReference>
<feature type="transmembrane region" description="Helical" evidence="9">
    <location>
        <begin position="589"/>
        <end position="606"/>
    </location>
</feature>
<dbReference type="InterPro" id="IPR005665">
    <property type="entry name" value="SecF_bac"/>
</dbReference>
<dbReference type="RefSeq" id="WP_285430335.1">
    <property type="nucleotide sequence ID" value="NZ_JASJUS010000002.1"/>
</dbReference>
<feature type="transmembrane region" description="Helical" evidence="9">
    <location>
        <begin position="692"/>
        <end position="710"/>
    </location>
</feature>
<sequence length="768" mass="80557">MSRAPVWRAIIALGVIAVSILVALTQSARLGLDLRGGTQIVLETKDAPGVRADAASTQRALEVLRQRVDALGVSEPSLYRSGDKRIFVELPGVQDPREAAEVIGRTAQLTVHPVTGVTDKKGEAEAAEDGSRTLPDPDQKGAYLTLGPTALTGEGVKDAEARLDQQALAGWTVNLSFRGQAGKDWARITGEAACAAQGAPERRVAIVLDGKVLSAPAVNPSVACDVGITGGSTQITGGFDKDEANDLAALIKGGALPVPVDVVEQRTVGPTLGADAIEASTQAAIIGLALTGLFIIVVYRLLGALATIALALYGLISYAALVALGATLTLPGLAGFVLAIGMAVDANVLVFERAREEYVGARLLKSASARLDKPLRTGFRETFSAILDSNVTTLLAAGLLFFFATGPVKGFGVTLCIGVLVSMLSALVITRVLADFAVRRRFVRGRPGLTGITSTGRVRAWLTRRQPRLVRHRRRWLGLSGLLITVAVAGIGLRGLEFGVEFTGGRLVEYSTSRPVDVDAAREAVADAGFPRAVVQESGDGDISVRTGELSNDEQYAIKSALAEEGGEVTVERDEMIGPSLGDELRRNALIALGIAVAAQMIYLSVRFRWTFAAAAVSAMVHDVLLVVGLFAWLGKPVDSVFLAALLTVIGYSVNDTVVVFDRVREERRRNPSADLETTADRAVVQTLPRTVNTGMGALFILAALAFLGGDSLADFSVALIAGVVVGMASTVFTAVPVAVQLEGRYPAPAAPPRPAGREERRGSGAVV</sequence>
<evidence type="ECO:0000256" key="7">
    <source>
        <dbReference type="ARBA" id="ARBA00023010"/>
    </source>
</evidence>
<feature type="transmembrane region" description="Helical" evidence="9">
    <location>
        <begin position="640"/>
        <end position="661"/>
    </location>
</feature>
<dbReference type="Pfam" id="PF02355">
    <property type="entry name" value="SecD_SecF_C"/>
    <property type="match status" value="2"/>
</dbReference>
<dbReference type="InterPro" id="IPR048634">
    <property type="entry name" value="SecD_SecF_C"/>
</dbReference>
<evidence type="ECO:0000256" key="4">
    <source>
        <dbReference type="ARBA" id="ARBA00022692"/>
    </source>
</evidence>
<dbReference type="Gene3D" id="3.30.70.3400">
    <property type="match status" value="1"/>
</dbReference>
<comment type="subcellular location">
    <subcellularLocation>
        <location evidence="1 9">Cell membrane</location>
        <topology evidence="1 9">Multi-pass membrane protein</topology>
    </subcellularLocation>
</comment>
<keyword evidence="8 9" id="KW-0472">Membrane</keyword>
<dbReference type="InterPro" id="IPR055344">
    <property type="entry name" value="SecD_SecF_C_bact"/>
</dbReference>
<dbReference type="NCBIfam" id="TIGR00966">
    <property type="entry name" value="transloc_SecF"/>
    <property type="match status" value="1"/>
</dbReference>
<evidence type="ECO:0000256" key="11">
    <source>
        <dbReference type="SAM" id="MobiDB-lite"/>
    </source>
</evidence>
<feature type="transmembrane region" description="Helical" evidence="9">
    <location>
        <begin position="333"/>
        <end position="351"/>
    </location>
</feature>
<evidence type="ECO:0000256" key="9">
    <source>
        <dbReference type="HAMAP-Rule" id="MF_01463"/>
    </source>
</evidence>
<dbReference type="InterPro" id="IPR005791">
    <property type="entry name" value="SecD"/>
</dbReference>
<evidence type="ECO:0000256" key="6">
    <source>
        <dbReference type="ARBA" id="ARBA00022989"/>
    </source>
</evidence>
<evidence type="ECO:0000259" key="12">
    <source>
        <dbReference type="Pfam" id="PF02355"/>
    </source>
</evidence>
<feature type="transmembrane region" description="Helical" evidence="9">
    <location>
        <begin position="613"/>
        <end position="634"/>
    </location>
</feature>